<protein>
    <submittedName>
        <fullName evidence="1">Uncharacterized protein</fullName>
    </submittedName>
</protein>
<proteinExistence type="predicted"/>
<dbReference type="HOGENOM" id="CLU_3358660_0_0_9"/>
<name>A0A0H2VIH1_STAES</name>
<dbReference type="Proteomes" id="UP000001411">
    <property type="component" value="Chromosome"/>
</dbReference>
<sequence>MINSAVPVISILNAMDVNLLNFTEKGKAISDTPIGI</sequence>
<dbReference type="KEGG" id="sep:SE_2100"/>
<gene>
    <name evidence="1" type="ordered locus">SE_2100</name>
</gene>
<organism evidence="1 2">
    <name type="scientific">Staphylococcus epidermidis (strain ATCC 12228 / FDA PCI 1200)</name>
    <dbReference type="NCBI Taxonomy" id="176280"/>
    <lineage>
        <taxon>Bacteria</taxon>
        <taxon>Bacillati</taxon>
        <taxon>Bacillota</taxon>
        <taxon>Bacilli</taxon>
        <taxon>Bacillales</taxon>
        <taxon>Staphylococcaceae</taxon>
        <taxon>Staphylococcus</taxon>
    </lineage>
</organism>
<evidence type="ECO:0000313" key="2">
    <source>
        <dbReference type="Proteomes" id="UP000001411"/>
    </source>
</evidence>
<accession>A0A0H2VIH1</accession>
<dbReference type="EMBL" id="AE015929">
    <property type="protein sequence ID" value="AAO05742.1"/>
    <property type="molecule type" value="Genomic_DNA"/>
</dbReference>
<evidence type="ECO:0000313" key="1">
    <source>
        <dbReference type="EMBL" id="AAO05742.1"/>
    </source>
</evidence>
<reference evidence="1 2" key="1">
    <citation type="journal article" date="2003" name="Mol. Microbiol.">
        <title>Genome-based analysis of virulence genes in a non-biofilm-forming Staphylococcus epidermidis strain (ATCC 12228).</title>
        <authorList>
            <person name="Zhang Y.Q."/>
            <person name="Ren S.X."/>
            <person name="Li H.L."/>
            <person name="Wang Y.X."/>
            <person name="Fu G."/>
            <person name="Yang J."/>
            <person name="Qin Z.Q."/>
            <person name="Miao Y.G."/>
            <person name="Wang W.Y."/>
            <person name="Chen R.S."/>
            <person name="Shen Y."/>
            <person name="Chen Z."/>
            <person name="Yuan Z.H."/>
            <person name="Zhao G.P."/>
            <person name="Qu D."/>
            <person name="Danchin A."/>
            <person name="Wen Y.M."/>
        </authorList>
    </citation>
    <scope>NUCLEOTIDE SEQUENCE [LARGE SCALE GENOMIC DNA]</scope>
    <source>
        <strain evidence="2">ATCC 12228 / FDA PCI 1200</strain>
    </source>
</reference>
<dbReference type="AlphaFoldDB" id="A0A0H2VIH1"/>